<dbReference type="Proteomes" id="UP001200034">
    <property type="component" value="Unassembled WGS sequence"/>
</dbReference>
<evidence type="ECO:0000256" key="1">
    <source>
        <dbReference type="ARBA" id="ARBA00022618"/>
    </source>
</evidence>
<evidence type="ECO:0000313" key="7">
    <source>
        <dbReference type="Proteomes" id="UP001200034"/>
    </source>
</evidence>
<keyword evidence="1" id="KW-0132">Cell division</keyword>
<reference evidence="6" key="1">
    <citation type="journal article" date="2021" name="Mol. Ecol. Resour.">
        <title>Phylogenomic analyses of the genus Drosophila reveals genomic signals of climate adaptation.</title>
        <authorList>
            <person name="Li F."/>
            <person name="Rane R.V."/>
            <person name="Luria V."/>
            <person name="Xiong Z."/>
            <person name="Chen J."/>
            <person name="Li Z."/>
            <person name="Catullo R.A."/>
            <person name="Griffin P.C."/>
            <person name="Schiffer M."/>
            <person name="Pearce S."/>
            <person name="Lee S.F."/>
            <person name="McElroy K."/>
            <person name="Stocker A."/>
            <person name="Shirriffs J."/>
            <person name="Cockerell F."/>
            <person name="Coppin C."/>
            <person name="Sgro C.M."/>
            <person name="Karger A."/>
            <person name="Cain J.W."/>
            <person name="Weber J.A."/>
            <person name="Santpere G."/>
            <person name="Kirschner M.W."/>
            <person name="Hoffmann A.A."/>
            <person name="Oakeshott J.G."/>
            <person name="Zhang G."/>
        </authorList>
    </citation>
    <scope>NUCLEOTIDE SEQUENCE</scope>
    <source>
        <strain evidence="6">BGI-SZ-2011g</strain>
    </source>
</reference>
<feature type="non-terminal residue" evidence="6">
    <location>
        <position position="1"/>
    </location>
</feature>
<gene>
    <name evidence="6" type="ORF">KR093_008096</name>
</gene>
<evidence type="ECO:0000259" key="5">
    <source>
        <dbReference type="SMART" id="SM00385"/>
    </source>
</evidence>
<evidence type="ECO:0000256" key="2">
    <source>
        <dbReference type="ARBA" id="ARBA00023127"/>
    </source>
</evidence>
<evidence type="ECO:0000313" key="6">
    <source>
        <dbReference type="EMBL" id="KAH8371582.1"/>
    </source>
</evidence>
<dbReference type="GO" id="GO:0051726">
    <property type="term" value="P:regulation of cell cycle"/>
    <property type="evidence" value="ECO:0007669"/>
    <property type="project" value="UniProtKB-ARBA"/>
</dbReference>
<sequence>RLSNFYWVSDYALDIFKTLKESELRRRPIYFLSTQIEHRAHLIQLCQLITRTYKLSRCALHLSIYYLDRLIDVYTIREDKLQLMALTCLHVAAQIENRDAFVPRYSEMNRIVSDAYTPFEFKAMERKLLTFFDFQLMRPTTASFVELLSCNFVTQDDYVAYIKTLDECPAMAESLPRFECMEQMLVSLAQQLLVMADHTLHRK</sequence>
<name>A0AAD4K1N4_9MUSC</name>
<dbReference type="Gene3D" id="1.10.472.10">
    <property type="entry name" value="Cyclin-like"/>
    <property type="match status" value="2"/>
</dbReference>
<dbReference type="SUPFAM" id="SSF47954">
    <property type="entry name" value="Cyclin-like"/>
    <property type="match status" value="1"/>
</dbReference>
<evidence type="ECO:0000256" key="4">
    <source>
        <dbReference type="RuleBase" id="RU000383"/>
    </source>
</evidence>
<dbReference type="Pfam" id="PF00134">
    <property type="entry name" value="Cyclin_N"/>
    <property type="match status" value="1"/>
</dbReference>
<dbReference type="PANTHER" id="PTHR10177">
    <property type="entry name" value="CYCLINS"/>
    <property type="match status" value="1"/>
</dbReference>
<dbReference type="SMART" id="SM00385">
    <property type="entry name" value="CYCLIN"/>
    <property type="match status" value="1"/>
</dbReference>
<dbReference type="InterPro" id="IPR039361">
    <property type="entry name" value="Cyclin"/>
</dbReference>
<dbReference type="EMBL" id="JAJJHW010002585">
    <property type="protein sequence ID" value="KAH8371582.1"/>
    <property type="molecule type" value="Genomic_DNA"/>
</dbReference>
<proteinExistence type="inferred from homology"/>
<feature type="domain" description="Cyclin-like" evidence="5">
    <location>
        <begin position="44"/>
        <end position="130"/>
    </location>
</feature>
<dbReference type="CDD" id="cd20528">
    <property type="entry name" value="CYCLIN_CCNJ-like_rpt1"/>
    <property type="match status" value="1"/>
</dbReference>
<comment type="caution">
    <text evidence="6">The sequence shown here is derived from an EMBL/GenBank/DDBJ whole genome shotgun (WGS) entry which is preliminary data.</text>
</comment>
<dbReference type="InterPro" id="IPR036915">
    <property type="entry name" value="Cyclin-like_sf"/>
</dbReference>
<evidence type="ECO:0000256" key="3">
    <source>
        <dbReference type="ARBA" id="ARBA00023306"/>
    </source>
</evidence>
<feature type="non-terminal residue" evidence="6">
    <location>
        <position position="203"/>
    </location>
</feature>
<protein>
    <recommendedName>
        <fullName evidence="5">Cyclin-like domain-containing protein</fullName>
    </recommendedName>
</protein>
<dbReference type="GO" id="GO:0051301">
    <property type="term" value="P:cell division"/>
    <property type="evidence" value="ECO:0007669"/>
    <property type="project" value="UniProtKB-KW"/>
</dbReference>
<dbReference type="InterPro" id="IPR006671">
    <property type="entry name" value="Cyclin_N"/>
</dbReference>
<dbReference type="InterPro" id="IPR013763">
    <property type="entry name" value="Cyclin-like_dom"/>
</dbReference>
<dbReference type="FunFam" id="1.10.472.10:FF:000010">
    <property type="entry name" value="G1/S-specific cyclin Cln1"/>
    <property type="match status" value="1"/>
</dbReference>
<keyword evidence="3" id="KW-0131">Cell cycle</keyword>
<keyword evidence="7" id="KW-1185">Reference proteome</keyword>
<accession>A0AAD4K1N4</accession>
<organism evidence="6 7">
    <name type="scientific">Drosophila rubida</name>
    <dbReference type="NCBI Taxonomy" id="30044"/>
    <lineage>
        <taxon>Eukaryota</taxon>
        <taxon>Metazoa</taxon>
        <taxon>Ecdysozoa</taxon>
        <taxon>Arthropoda</taxon>
        <taxon>Hexapoda</taxon>
        <taxon>Insecta</taxon>
        <taxon>Pterygota</taxon>
        <taxon>Neoptera</taxon>
        <taxon>Endopterygota</taxon>
        <taxon>Diptera</taxon>
        <taxon>Brachycera</taxon>
        <taxon>Muscomorpha</taxon>
        <taxon>Ephydroidea</taxon>
        <taxon>Drosophilidae</taxon>
        <taxon>Drosophila</taxon>
    </lineage>
</organism>
<keyword evidence="2 4" id="KW-0195">Cyclin</keyword>
<comment type="similarity">
    <text evidence="4">Belongs to the cyclin family.</text>
</comment>
<dbReference type="GO" id="GO:0019887">
    <property type="term" value="F:protein kinase regulator activity"/>
    <property type="evidence" value="ECO:0007669"/>
    <property type="project" value="UniProtKB-ARBA"/>
</dbReference>
<dbReference type="AlphaFoldDB" id="A0AAD4K1N4"/>